<dbReference type="SUPFAM" id="SSF51735">
    <property type="entry name" value="NAD(P)-binding Rossmann-fold domains"/>
    <property type="match status" value="1"/>
</dbReference>
<evidence type="ECO:0000256" key="1">
    <source>
        <dbReference type="ARBA" id="ARBA00006484"/>
    </source>
</evidence>
<comment type="similarity">
    <text evidence="1">Belongs to the short-chain dehydrogenases/reductases (SDR) family.</text>
</comment>
<dbReference type="OrthoDB" id="1669814at2759"/>
<evidence type="ECO:0000313" key="4">
    <source>
        <dbReference type="Proteomes" id="UP000567885"/>
    </source>
</evidence>
<evidence type="ECO:0000313" key="3">
    <source>
        <dbReference type="EMBL" id="KAF5674720.1"/>
    </source>
</evidence>
<proteinExistence type="inferred from homology"/>
<keyword evidence="2" id="KW-0560">Oxidoreductase</keyword>
<accession>A0A8H5WXK2</accession>
<keyword evidence="4" id="KW-1185">Reference proteome</keyword>
<dbReference type="Gene3D" id="3.40.50.720">
    <property type="entry name" value="NAD(P)-binding Rossmann-like Domain"/>
    <property type="match status" value="1"/>
</dbReference>
<evidence type="ECO:0000256" key="2">
    <source>
        <dbReference type="ARBA" id="ARBA00023002"/>
    </source>
</evidence>
<sequence>MNQRHLLKRQLGLPPLVLDPSTAPSLDPMPPSVNLNFYRLSLKDKVSVVSGGARGFGLVQIEALLEAAKDPESGFLQVSSRVKELGTSLHCYRVDVRDVRDLNQFFQDIANGAGRLSGLIAAAGIKHGSPAIDYPTDETDRMMSINFTGAFMTAQAAARQMIRLKQSGSILMIASMSATSLTRAC</sequence>
<dbReference type="Proteomes" id="UP000567885">
    <property type="component" value="Unassembled WGS sequence"/>
</dbReference>
<dbReference type="GO" id="GO:0050664">
    <property type="term" value="F:oxidoreductase activity, acting on NAD(P)H, oxygen as acceptor"/>
    <property type="evidence" value="ECO:0007669"/>
    <property type="project" value="TreeGrafter"/>
</dbReference>
<organism evidence="3 4">
    <name type="scientific">Fusarium heterosporum</name>
    <dbReference type="NCBI Taxonomy" id="42747"/>
    <lineage>
        <taxon>Eukaryota</taxon>
        <taxon>Fungi</taxon>
        <taxon>Dikarya</taxon>
        <taxon>Ascomycota</taxon>
        <taxon>Pezizomycotina</taxon>
        <taxon>Sordariomycetes</taxon>
        <taxon>Hypocreomycetidae</taxon>
        <taxon>Hypocreales</taxon>
        <taxon>Nectriaceae</taxon>
        <taxon>Fusarium</taxon>
        <taxon>Fusarium heterosporum species complex</taxon>
    </lineage>
</organism>
<comment type="caution">
    <text evidence="3">The sequence shown here is derived from an EMBL/GenBank/DDBJ whole genome shotgun (WGS) entry which is preliminary data.</text>
</comment>
<protein>
    <submittedName>
        <fullName evidence="3">Oxidoreductase</fullName>
    </submittedName>
</protein>
<dbReference type="Pfam" id="PF00106">
    <property type="entry name" value="adh_short"/>
    <property type="match status" value="1"/>
</dbReference>
<dbReference type="PANTHER" id="PTHR43008:SF4">
    <property type="entry name" value="CHAIN DEHYDROGENASE, PUTATIVE (AFU_ORTHOLOGUE AFUA_4G08710)-RELATED"/>
    <property type="match status" value="1"/>
</dbReference>
<dbReference type="EMBL" id="JAAGWQ010000045">
    <property type="protein sequence ID" value="KAF5674720.1"/>
    <property type="molecule type" value="Genomic_DNA"/>
</dbReference>
<gene>
    <name evidence="3" type="ORF">FHETE_2794</name>
</gene>
<dbReference type="InterPro" id="IPR002347">
    <property type="entry name" value="SDR_fam"/>
</dbReference>
<dbReference type="PRINTS" id="PR00081">
    <property type="entry name" value="GDHRDH"/>
</dbReference>
<dbReference type="InterPro" id="IPR036291">
    <property type="entry name" value="NAD(P)-bd_dom_sf"/>
</dbReference>
<dbReference type="AlphaFoldDB" id="A0A8H5WXK2"/>
<name>A0A8H5WXK2_FUSHE</name>
<dbReference type="PANTHER" id="PTHR43008">
    <property type="entry name" value="BENZIL REDUCTASE"/>
    <property type="match status" value="1"/>
</dbReference>
<dbReference type="GO" id="GO:0016616">
    <property type="term" value="F:oxidoreductase activity, acting on the CH-OH group of donors, NAD or NADP as acceptor"/>
    <property type="evidence" value="ECO:0007669"/>
    <property type="project" value="UniProtKB-ARBA"/>
</dbReference>
<reference evidence="3 4" key="1">
    <citation type="submission" date="2020-05" db="EMBL/GenBank/DDBJ databases">
        <title>Identification and distribution of gene clusters putatively required for synthesis of sphingolipid metabolism inhibitors in phylogenetically diverse species of the filamentous fungus Fusarium.</title>
        <authorList>
            <person name="Kim H.-S."/>
            <person name="Busman M."/>
            <person name="Brown D.W."/>
            <person name="Divon H."/>
            <person name="Uhlig S."/>
            <person name="Proctor R.H."/>
        </authorList>
    </citation>
    <scope>NUCLEOTIDE SEQUENCE [LARGE SCALE GENOMIC DNA]</scope>
    <source>
        <strain evidence="3 4">NRRL 20693</strain>
    </source>
</reference>